<reference evidence="3" key="1">
    <citation type="submission" date="2021-05" db="EMBL/GenBank/DDBJ databases">
        <authorList>
            <person name="Pietrasiak N."/>
            <person name="Ward R."/>
            <person name="Stajich J.E."/>
            <person name="Kurbessoian T."/>
        </authorList>
    </citation>
    <scope>NUCLEOTIDE SEQUENCE</scope>
    <source>
        <strain evidence="3">GSE-NOS-MK-12-04C</strain>
    </source>
</reference>
<feature type="compositionally biased region" description="Polar residues" evidence="1">
    <location>
        <begin position="720"/>
        <end position="733"/>
    </location>
</feature>
<evidence type="ECO:0000256" key="1">
    <source>
        <dbReference type="SAM" id="MobiDB-lite"/>
    </source>
</evidence>
<dbReference type="AlphaFoldDB" id="A0A951QVF8"/>
<feature type="region of interest" description="Disordered" evidence="1">
    <location>
        <begin position="710"/>
        <end position="757"/>
    </location>
</feature>
<evidence type="ECO:0000313" key="3">
    <source>
        <dbReference type="EMBL" id="MBW4671350.1"/>
    </source>
</evidence>
<evidence type="ECO:0000313" key="4">
    <source>
        <dbReference type="Proteomes" id="UP000729701"/>
    </source>
</evidence>
<name>A0A951QVF8_9CYAN</name>
<gene>
    <name evidence="3" type="ORF">KME60_28995</name>
</gene>
<keyword evidence="2" id="KW-0472">Membrane</keyword>
<protein>
    <submittedName>
        <fullName evidence="3">Uncharacterized protein</fullName>
    </submittedName>
</protein>
<proteinExistence type="predicted"/>
<feature type="transmembrane region" description="Helical" evidence="2">
    <location>
        <begin position="369"/>
        <end position="391"/>
    </location>
</feature>
<sequence>MQNQSSPLKVIINPPGVQSGMPGDNLEIHAIIINQGNQSAVIDVFFDEGFQILNQSNSSPRERLALAPQQSSEVSFEFEIPINAFPGTYDYTLVVDAPEHYPQETPIQYPRQIKVLLKEQTVIRENDPTFSVKPATNPSNQLIYKPTDSLQVIVTVDNRSNRVDRFRLTCPDLDDAWFTIRYPTTGLEEAGLLSQGSGLELNPGSQNQILLFFHLPADTLAGNYSPTIRLHSNNTPDLVLLELIYIKIPELYRLDVELNTILGKVSRAFGKYEVKLVNQGNTLRQLSLSAKTQEEEQLCRYEFEPSQVRLLPTKNRGINLTVKPIHWWRRPLFGAGLFINFNIQIEDQQQLPIPDKLPQGTLVWKARPWWQFLLLILCILGLLGGGAYIIWRILHPDPVKIEAFESVSPSYQEGDTVRLRWKIRNIKQLQKLVLIAEGEETKNRPYDFSKNIPEELKSKCQEDQQMLICNNFETEAKKPGKYNFKLETYDRKERKVDEKMFSVEIKLNSPPEVISFQSEKPEYEKGQQINLNWQIKYPQQLAKLQILRKQENGTSSIEGELNQFNQGLPVQLNKQCQKDNLVLTCSKISVLAAAPGTYTFALQPISKSPYQANLKPTEIKVNIKPKQFKIVSFTLNGSEQRNLVLKDGDRAIVKWQVEGDAEGIQVDLPPYYTNVGLSGTKEFLVNSGLKAIEITVTDNLTQKRENLGFTFTVEPPPPSINTAPTIPESNVPQVPNIPTAPNRNTPPPPGSPNNRGF</sequence>
<keyword evidence="2" id="KW-0812">Transmembrane</keyword>
<keyword evidence="2" id="KW-1133">Transmembrane helix</keyword>
<reference evidence="3" key="2">
    <citation type="journal article" date="2022" name="Microbiol. Resour. Announc.">
        <title>Metagenome Sequencing to Explore Phylogenomics of Terrestrial Cyanobacteria.</title>
        <authorList>
            <person name="Ward R.D."/>
            <person name="Stajich J.E."/>
            <person name="Johansen J.R."/>
            <person name="Huntemann M."/>
            <person name="Clum A."/>
            <person name="Foster B."/>
            <person name="Foster B."/>
            <person name="Roux S."/>
            <person name="Palaniappan K."/>
            <person name="Varghese N."/>
            <person name="Mukherjee S."/>
            <person name="Reddy T.B.K."/>
            <person name="Daum C."/>
            <person name="Copeland A."/>
            <person name="Chen I.A."/>
            <person name="Ivanova N.N."/>
            <person name="Kyrpides N.C."/>
            <person name="Shapiro N."/>
            <person name="Eloe-Fadrosh E.A."/>
            <person name="Pietrasiak N."/>
        </authorList>
    </citation>
    <scope>NUCLEOTIDE SEQUENCE</scope>
    <source>
        <strain evidence="3">GSE-NOS-MK-12-04C</strain>
    </source>
</reference>
<comment type="caution">
    <text evidence="3">The sequence shown here is derived from an EMBL/GenBank/DDBJ whole genome shotgun (WGS) entry which is preliminary data.</text>
</comment>
<organism evidence="3 4">
    <name type="scientific">Cyanomargarita calcarea GSE-NOS-MK-12-04C</name>
    <dbReference type="NCBI Taxonomy" id="2839659"/>
    <lineage>
        <taxon>Bacteria</taxon>
        <taxon>Bacillati</taxon>
        <taxon>Cyanobacteriota</taxon>
        <taxon>Cyanophyceae</taxon>
        <taxon>Nostocales</taxon>
        <taxon>Cyanomargaritaceae</taxon>
        <taxon>Cyanomargarita</taxon>
    </lineage>
</organism>
<accession>A0A951QVF8</accession>
<evidence type="ECO:0000256" key="2">
    <source>
        <dbReference type="SAM" id="Phobius"/>
    </source>
</evidence>
<dbReference type="Proteomes" id="UP000729701">
    <property type="component" value="Unassembled WGS sequence"/>
</dbReference>
<dbReference type="EMBL" id="JAHHGZ010000043">
    <property type="protein sequence ID" value="MBW4671350.1"/>
    <property type="molecule type" value="Genomic_DNA"/>
</dbReference>